<dbReference type="InterPro" id="IPR050090">
    <property type="entry name" value="Tyrosine_recombinase_XerCD"/>
</dbReference>
<evidence type="ECO:0000256" key="4">
    <source>
        <dbReference type="SAM" id="MobiDB-lite"/>
    </source>
</evidence>
<dbReference type="InterPro" id="IPR044068">
    <property type="entry name" value="CB"/>
</dbReference>
<evidence type="ECO:0000256" key="2">
    <source>
        <dbReference type="ARBA" id="ARBA00023172"/>
    </source>
</evidence>
<evidence type="ECO:0000259" key="5">
    <source>
        <dbReference type="PROSITE" id="PS51898"/>
    </source>
</evidence>
<dbReference type="InterPro" id="IPR013762">
    <property type="entry name" value="Integrase-like_cat_sf"/>
</dbReference>
<name>A0ABY2RMR5_9NOCA</name>
<dbReference type="Pfam" id="PF00589">
    <property type="entry name" value="Phage_integrase"/>
    <property type="match status" value="1"/>
</dbReference>
<reference evidence="7 8" key="1">
    <citation type="submission" date="2019-04" db="EMBL/GenBank/DDBJ databases">
        <title>Rhodococcus oryzae sp. nov., a novel actinomycete isolated from rhizosphere soil of rice (Oryza sativa L.).</title>
        <authorList>
            <person name="Li C."/>
        </authorList>
    </citation>
    <scope>NUCLEOTIDE SEQUENCE [LARGE SCALE GENOMIC DNA]</scope>
    <source>
        <strain evidence="7 8">NEAU-CX67</strain>
    </source>
</reference>
<dbReference type="Gene3D" id="1.10.150.130">
    <property type="match status" value="1"/>
</dbReference>
<dbReference type="Gene3D" id="1.10.443.10">
    <property type="entry name" value="Intergrase catalytic core"/>
    <property type="match status" value="1"/>
</dbReference>
<evidence type="ECO:0000313" key="7">
    <source>
        <dbReference type="EMBL" id="TJZ78522.1"/>
    </source>
</evidence>
<dbReference type="InterPro" id="IPR002104">
    <property type="entry name" value="Integrase_catalytic"/>
</dbReference>
<dbReference type="InterPro" id="IPR010998">
    <property type="entry name" value="Integrase_recombinase_N"/>
</dbReference>
<protein>
    <submittedName>
        <fullName evidence="7">Recombinase</fullName>
    </submittedName>
</protein>
<dbReference type="Proteomes" id="UP000305109">
    <property type="component" value="Unassembled WGS sequence"/>
</dbReference>
<evidence type="ECO:0000256" key="3">
    <source>
        <dbReference type="PROSITE-ProRule" id="PRU01248"/>
    </source>
</evidence>
<dbReference type="PANTHER" id="PTHR30349:SF90">
    <property type="entry name" value="TYROSINE RECOMBINASE XERD"/>
    <property type="match status" value="1"/>
</dbReference>
<dbReference type="PROSITE" id="PS51898">
    <property type="entry name" value="TYR_RECOMBINASE"/>
    <property type="match status" value="1"/>
</dbReference>
<dbReference type="EMBL" id="SUMD01000004">
    <property type="protein sequence ID" value="TJZ78522.1"/>
    <property type="molecule type" value="Genomic_DNA"/>
</dbReference>
<keyword evidence="1 3" id="KW-0238">DNA-binding</keyword>
<evidence type="ECO:0000256" key="1">
    <source>
        <dbReference type="ARBA" id="ARBA00023125"/>
    </source>
</evidence>
<dbReference type="PANTHER" id="PTHR30349">
    <property type="entry name" value="PHAGE INTEGRASE-RELATED"/>
    <property type="match status" value="1"/>
</dbReference>
<sequence>MVTERDPDDESVPTGGRARDRLAPWFEEFLVHRSTAKPSPNTLKAYRQDYTLIADALSRTRGVSAMELTLDALDKTTVRAAFADYAQTHQAASIRRCWSTWNMLCDFLFSVDAIVANPMSAVLRPKAPKTLPKAFRADSIERLVATLQSSDDNGARAWPERDLALILTGLLTGMRSAELIAVDLGDLRDAIDDGDGHAKVIHVHGKGNKERVVTVEPAVVDVLGDYLVSRSERFPDTARRRPRAELSPWERFTDADPMFVGGDGRRITRGTLQYRVERAYRRAGINGDRAKGALVHQLRHTFATAMADQNVSIYTLMRMLGHESMNTTQRYTVGAGASVRDAAALNPAYQLVTRGAPLPRTDTADAHGNSLHTGVTGAVDRP</sequence>
<accession>A0ABY2RMR5</accession>
<evidence type="ECO:0000313" key="8">
    <source>
        <dbReference type="Proteomes" id="UP000305109"/>
    </source>
</evidence>
<dbReference type="RefSeq" id="WP_136909668.1">
    <property type="nucleotide sequence ID" value="NZ_SUMD01000004.1"/>
</dbReference>
<feature type="region of interest" description="Disordered" evidence="4">
    <location>
        <begin position="360"/>
        <end position="382"/>
    </location>
</feature>
<feature type="domain" description="Core-binding (CB)" evidence="6">
    <location>
        <begin position="20"/>
        <end position="109"/>
    </location>
</feature>
<organism evidence="7 8">
    <name type="scientific">Rhodococcus oryzae</name>
    <dbReference type="NCBI Taxonomy" id="2571143"/>
    <lineage>
        <taxon>Bacteria</taxon>
        <taxon>Bacillati</taxon>
        <taxon>Actinomycetota</taxon>
        <taxon>Actinomycetes</taxon>
        <taxon>Mycobacteriales</taxon>
        <taxon>Nocardiaceae</taxon>
        <taxon>Rhodococcus</taxon>
    </lineage>
</organism>
<keyword evidence="8" id="KW-1185">Reference proteome</keyword>
<evidence type="ECO:0000259" key="6">
    <source>
        <dbReference type="PROSITE" id="PS51900"/>
    </source>
</evidence>
<dbReference type="PROSITE" id="PS51900">
    <property type="entry name" value="CB"/>
    <property type="match status" value="1"/>
</dbReference>
<comment type="caution">
    <text evidence="7">The sequence shown here is derived from an EMBL/GenBank/DDBJ whole genome shotgun (WGS) entry which is preliminary data.</text>
</comment>
<dbReference type="SUPFAM" id="SSF56349">
    <property type="entry name" value="DNA breaking-rejoining enzymes"/>
    <property type="match status" value="1"/>
</dbReference>
<keyword evidence="2" id="KW-0233">DNA recombination</keyword>
<dbReference type="InterPro" id="IPR011010">
    <property type="entry name" value="DNA_brk_join_enz"/>
</dbReference>
<proteinExistence type="predicted"/>
<feature type="domain" description="Tyr recombinase" evidence="5">
    <location>
        <begin position="130"/>
        <end position="346"/>
    </location>
</feature>
<gene>
    <name evidence="7" type="ORF">FCG67_10865</name>
</gene>